<feature type="transmembrane region" description="Helical" evidence="1">
    <location>
        <begin position="33"/>
        <end position="51"/>
    </location>
</feature>
<keyword evidence="1" id="KW-0812">Transmembrane</keyword>
<gene>
    <name evidence="2" type="ORF">FQ154_19845</name>
</gene>
<accession>A0A5B0E366</accession>
<dbReference type="EMBL" id="VOBL01000037">
    <property type="protein sequence ID" value="KAA0973108.1"/>
    <property type="molecule type" value="Genomic_DNA"/>
</dbReference>
<comment type="caution">
    <text evidence="2">The sequence shown here is derived from an EMBL/GenBank/DDBJ whole genome shotgun (WGS) entry which is preliminary data.</text>
</comment>
<protein>
    <submittedName>
        <fullName evidence="2">Uncharacterized protein</fullName>
    </submittedName>
</protein>
<reference evidence="2 3" key="1">
    <citation type="submission" date="2019-07" db="EMBL/GenBank/DDBJ databases">
        <title>Analysis of the biochemical properties, biological activity and biotechnological potential of siderophores and biosurfactants produced by Antarctic psychrotolerant bacteria.</title>
        <authorList>
            <person name="Styczynski M."/>
            <person name="Krucon T."/>
            <person name="Decewicz P."/>
            <person name="Dziewit L."/>
        </authorList>
    </citation>
    <scope>NUCLEOTIDE SEQUENCE [LARGE SCALE GENOMIC DNA]</scope>
    <source>
        <strain evidence="2 3">ANT_H27</strain>
    </source>
</reference>
<name>A0A5B0E366_9MICC</name>
<dbReference type="RefSeq" id="WP_149621072.1">
    <property type="nucleotide sequence ID" value="NZ_VOBL01000037.1"/>
</dbReference>
<dbReference type="AlphaFoldDB" id="A0A5B0E366"/>
<keyword evidence="1" id="KW-1133">Transmembrane helix</keyword>
<organism evidence="2 3">
    <name type="scientific">Paeniglutamicibacter gangotriensis</name>
    <dbReference type="NCBI Taxonomy" id="254787"/>
    <lineage>
        <taxon>Bacteria</taxon>
        <taxon>Bacillati</taxon>
        <taxon>Actinomycetota</taxon>
        <taxon>Actinomycetes</taxon>
        <taxon>Micrococcales</taxon>
        <taxon>Micrococcaceae</taxon>
        <taxon>Paeniglutamicibacter</taxon>
    </lineage>
</organism>
<evidence type="ECO:0000313" key="2">
    <source>
        <dbReference type="EMBL" id="KAA0973108.1"/>
    </source>
</evidence>
<keyword evidence="1" id="KW-0472">Membrane</keyword>
<evidence type="ECO:0000256" key="1">
    <source>
        <dbReference type="SAM" id="Phobius"/>
    </source>
</evidence>
<evidence type="ECO:0000313" key="3">
    <source>
        <dbReference type="Proteomes" id="UP000323856"/>
    </source>
</evidence>
<proteinExistence type="predicted"/>
<sequence length="107" mass="11317">MNISDLTNAASHNLVLGANVFEQINGLFNQGKGTIIIGVGVIIVLAVGFVFWRSKSWGATLSTMVLGALVGWFVVGGYSKIQESVDETVSMPVPAISHTVDLPDQLS</sequence>
<dbReference type="Proteomes" id="UP000323856">
    <property type="component" value="Unassembled WGS sequence"/>
</dbReference>
<feature type="transmembrane region" description="Helical" evidence="1">
    <location>
        <begin position="57"/>
        <end position="75"/>
    </location>
</feature>